<dbReference type="FunFam" id="3.40.50.300:FF:000205">
    <property type="entry name" value="ABC transporter B family member 4"/>
    <property type="match status" value="1"/>
</dbReference>
<comment type="caution">
    <text evidence="10">The sequence shown here is derived from an EMBL/GenBank/DDBJ whole genome shotgun (WGS) entry which is preliminary data.</text>
</comment>
<accession>A0A820HDX7</accession>
<dbReference type="InterPro" id="IPR039421">
    <property type="entry name" value="Type_1_exporter"/>
</dbReference>
<feature type="domain" description="ABC transporter" evidence="9">
    <location>
        <begin position="30"/>
        <end position="263"/>
    </location>
</feature>
<dbReference type="InterPro" id="IPR003439">
    <property type="entry name" value="ABC_transporter-like_ATP-bd"/>
</dbReference>
<dbReference type="Gene3D" id="1.20.1560.10">
    <property type="entry name" value="ABC transporter type 1, transmembrane domain"/>
    <property type="match status" value="1"/>
</dbReference>
<reference evidence="10" key="1">
    <citation type="submission" date="2021-02" db="EMBL/GenBank/DDBJ databases">
        <authorList>
            <person name="Nowell W R."/>
        </authorList>
    </citation>
    <scope>NUCLEOTIDE SEQUENCE</scope>
</reference>
<evidence type="ECO:0000259" key="9">
    <source>
        <dbReference type="PROSITE" id="PS50893"/>
    </source>
</evidence>
<dbReference type="PROSITE" id="PS50893">
    <property type="entry name" value="ABC_TRANSPORTER_2"/>
    <property type="match status" value="1"/>
</dbReference>
<dbReference type="InterPro" id="IPR027417">
    <property type="entry name" value="P-loop_NTPase"/>
</dbReference>
<dbReference type="AlphaFoldDB" id="A0A820HDX7"/>
<dbReference type="Pfam" id="PF00005">
    <property type="entry name" value="ABC_tran"/>
    <property type="match status" value="1"/>
</dbReference>
<dbReference type="SMART" id="SM00382">
    <property type="entry name" value="AAA"/>
    <property type="match status" value="1"/>
</dbReference>
<evidence type="ECO:0000256" key="1">
    <source>
        <dbReference type="ARBA" id="ARBA00004141"/>
    </source>
</evidence>
<dbReference type="Gene3D" id="3.40.50.300">
    <property type="entry name" value="P-loop containing nucleotide triphosphate hydrolases"/>
    <property type="match status" value="1"/>
</dbReference>
<keyword evidence="8" id="KW-0472">Membrane</keyword>
<evidence type="ECO:0000256" key="5">
    <source>
        <dbReference type="ARBA" id="ARBA00022741"/>
    </source>
</evidence>
<gene>
    <name evidence="10" type="ORF">OXD698_LOCUS45692</name>
</gene>
<feature type="non-terminal residue" evidence="10">
    <location>
        <position position="266"/>
    </location>
</feature>
<dbReference type="InterPro" id="IPR036640">
    <property type="entry name" value="ABC1_TM_sf"/>
</dbReference>
<dbReference type="SUPFAM" id="SSF52540">
    <property type="entry name" value="P-loop containing nucleoside triphosphate hydrolases"/>
    <property type="match status" value="1"/>
</dbReference>
<comment type="subcellular location">
    <subcellularLocation>
        <location evidence="1">Membrane</location>
        <topology evidence="1">Multi-pass membrane protein</topology>
    </subcellularLocation>
</comment>
<dbReference type="PANTHER" id="PTHR43394">
    <property type="entry name" value="ATP-DEPENDENT PERMEASE MDL1, MITOCHONDRIAL"/>
    <property type="match status" value="1"/>
</dbReference>
<dbReference type="PANTHER" id="PTHR43394:SF27">
    <property type="entry name" value="ATP-DEPENDENT TRANSLOCASE ABCB1-LIKE"/>
    <property type="match status" value="1"/>
</dbReference>
<sequence>SYVFEIIDRQTKIDASSDAGEKPQSLTGDIEFKDVIFTYPARQEAPILNKLSLKFPSGKTVALVGASGCGKSTTIQLIQRFYDPEHGQVLLDGRDIKTLNVAWLRSQIGIVSQEPVLFTGSIEENIRFGNPNATDDEVQAAAKMANAHEFIMDLPENYKTTSGDKLSGGQKQRVAIARALVSNPKILLLDEATSALDNTSERVVQDALDRAKEGRTTIVIAHRLSTIRNADLIVGLERGQVIEAGNHDDLMEKKGLYYELVTAQTQ</sequence>
<dbReference type="Proteomes" id="UP000663844">
    <property type="component" value="Unassembled WGS sequence"/>
</dbReference>
<dbReference type="InterPro" id="IPR017871">
    <property type="entry name" value="ABC_transporter-like_CS"/>
</dbReference>
<evidence type="ECO:0000313" key="11">
    <source>
        <dbReference type="Proteomes" id="UP000663844"/>
    </source>
</evidence>
<evidence type="ECO:0000256" key="8">
    <source>
        <dbReference type="ARBA" id="ARBA00023136"/>
    </source>
</evidence>
<feature type="non-terminal residue" evidence="10">
    <location>
        <position position="1"/>
    </location>
</feature>
<dbReference type="InterPro" id="IPR003593">
    <property type="entry name" value="AAA+_ATPase"/>
</dbReference>
<evidence type="ECO:0000256" key="7">
    <source>
        <dbReference type="ARBA" id="ARBA00022989"/>
    </source>
</evidence>
<proteinExistence type="inferred from homology"/>
<keyword evidence="5" id="KW-0547">Nucleotide-binding</keyword>
<keyword evidence="4" id="KW-0812">Transmembrane</keyword>
<protein>
    <recommendedName>
        <fullName evidence="9">ABC transporter domain-containing protein</fullName>
    </recommendedName>
</protein>
<dbReference type="GO" id="GO:0005743">
    <property type="term" value="C:mitochondrial inner membrane"/>
    <property type="evidence" value="ECO:0007669"/>
    <property type="project" value="TreeGrafter"/>
</dbReference>
<dbReference type="GO" id="GO:0016887">
    <property type="term" value="F:ATP hydrolysis activity"/>
    <property type="evidence" value="ECO:0007669"/>
    <property type="project" value="InterPro"/>
</dbReference>
<dbReference type="GO" id="GO:0090374">
    <property type="term" value="P:oligopeptide export from mitochondrion"/>
    <property type="evidence" value="ECO:0007669"/>
    <property type="project" value="TreeGrafter"/>
</dbReference>
<evidence type="ECO:0000256" key="3">
    <source>
        <dbReference type="ARBA" id="ARBA00022448"/>
    </source>
</evidence>
<keyword evidence="6" id="KW-0067">ATP-binding</keyword>
<evidence type="ECO:0000256" key="4">
    <source>
        <dbReference type="ARBA" id="ARBA00022692"/>
    </source>
</evidence>
<dbReference type="CDD" id="cd03249">
    <property type="entry name" value="ABC_MTABC3_MDL1_MDL2"/>
    <property type="match status" value="1"/>
</dbReference>
<evidence type="ECO:0000256" key="6">
    <source>
        <dbReference type="ARBA" id="ARBA00022840"/>
    </source>
</evidence>
<comment type="similarity">
    <text evidence="2">Belongs to the ABC transporter superfamily. ABCB family. Multidrug resistance exporter (TC 3.A.1.201) subfamily.</text>
</comment>
<dbReference type="GO" id="GO:0015421">
    <property type="term" value="F:ABC-type oligopeptide transporter activity"/>
    <property type="evidence" value="ECO:0007669"/>
    <property type="project" value="TreeGrafter"/>
</dbReference>
<keyword evidence="3" id="KW-0813">Transport</keyword>
<dbReference type="EMBL" id="CAJOAZ010015438">
    <property type="protein sequence ID" value="CAF4293282.1"/>
    <property type="molecule type" value="Genomic_DNA"/>
</dbReference>
<evidence type="ECO:0000256" key="2">
    <source>
        <dbReference type="ARBA" id="ARBA00007577"/>
    </source>
</evidence>
<evidence type="ECO:0000313" key="10">
    <source>
        <dbReference type="EMBL" id="CAF4293282.1"/>
    </source>
</evidence>
<keyword evidence="7" id="KW-1133">Transmembrane helix</keyword>
<dbReference type="PROSITE" id="PS00211">
    <property type="entry name" value="ABC_TRANSPORTER_1"/>
    <property type="match status" value="1"/>
</dbReference>
<dbReference type="GO" id="GO:0005524">
    <property type="term" value="F:ATP binding"/>
    <property type="evidence" value="ECO:0007669"/>
    <property type="project" value="UniProtKB-KW"/>
</dbReference>
<organism evidence="10 11">
    <name type="scientific">Adineta steineri</name>
    <dbReference type="NCBI Taxonomy" id="433720"/>
    <lineage>
        <taxon>Eukaryota</taxon>
        <taxon>Metazoa</taxon>
        <taxon>Spiralia</taxon>
        <taxon>Gnathifera</taxon>
        <taxon>Rotifera</taxon>
        <taxon>Eurotatoria</taxon>
        <taxon>Bdelloidea</taxon>
        <taxon>Adinetida</taxon>
        <taxon>Adinetidae</taxon>
        <taxon>Adineta</taxon>
    </lineage>
</organism>
<name>A0A820HDX7_9BILA</name>